<dbReference type="SUPFAM" id="SSF54001">
    <property type="entry name" value="Cysteine proteinases"/>
    <property type="match status" value="1"/>
</dbReference>
<dbReference type="EC" id="2.3.2.15" evidence="1"/>
<keyword evidence="3" id="KW-0808">Transferase</keyword>
<dbReference type="PANTHER" id="PTHR33447">
    <property type="entry name" value="GLUTATHIONE GAMMA-GLUTAMYLCYSTEINYLTRANSFERASE"/>
    <property type="match status" value="1"/>
</dbReference>
<dbReference type="GO" id="GO:0046938">
    <property type="term" value="P:phytochelatin biosynthetic process"/>
    <property type="evidence" value="ECO:0007669"/>
    <property type="project" value="InterPro"/>
</dbReference>
<dbReference type="Pfam" id="PF05023">
    <property type="entry name" value="Phytochelatin"/>
    <property type="match status" value="1"/>
</dbReference>
<keyword evidence="4" id="KW-0479">Metal-binding</keyword>
<dbReference type="PROSITE" id="PS51443">
    <property type="entry name" value="PCS"/>
    <property type="match status" value="1"/>
</dbReference>
<dbReference type="GO" id="GO:0046872">
    <property type="term" value="F:metal ion binding"/>
    <property type="evidence" value="ECO:0007669"/>
    <property type="project" value="UniProtKB-KW"/>
</dbReference>
<evidence type="ECO:0000313" key="6">
    <source>
        <dbReference type="EMBL" id="CAD9632060.1"/>
    </source>
</evidence>
<organism evidence="6">
    <name type="scientific">Skeletonema marinoi</name>
    <dbReference type="NCBI Taxonomy" id="267567"/>
    <lineage>
        <taxon>Eukaryota</taxon>
        <taxon>Sar</taxon>
        <taxon>Stramenopiles</taxon>
        <taxon>Ochrophyta</taxon>
        <taxon>Bacillariophyta</taxon>
        <taxon>Coscinodiscophyceae</taxon>
        <taxon>Thalassiosirophycidae</taxon>
        <taxon>Thalassiosirales</taxon>
        <taxon>Skeletonemataceae</taxon>
        <taxon>Skeletonema</taxon>
        <taxon>Skeletonema marinoi-dohrnii complex</taxon>
    </lineage>
</organism>
<sequence>MSSSSHTHLLPSSASIMSKFGYIALGLIIGYCSSESGRRSLWNPTVRFNTTESEEESPWFFKHHHDDYDEEGLSHPNGKSFAHALPFEDAFPGMKVWADSLPTFLTEESKLLSESSPFGAFLMGASSSSSSSNSNKHLLYLVHPTAVTLLYDTSKSSNVMISEYSLDYFLLNSGGFDAQINQAYCGVATVSALLNSLKYMKRFRDVDDISGWTFDLPVDQRYDPYPYATQKDILLGDCVRNNVIQEGDDDSEGGTHVDGIFKPPYGLNMAQVADLLRCHTSDEWEVTVHEVDPSKTTLSKMRFDLTAALIDPDARVMINYHRQGLGQVGGGHFSPLGSYHPPTDSFLIMDVAKYKYPPVWVGAATLFSSLSTLENCAHYDYPKAQERLVDNKSDGSTNHLFNPLTADEYVQSLNVLGCEAGYRGYVILKKK</sequence>
<protein>
    <recommendedName>
        <fullName evidence="1">glutathione gamma-glutamylcysteinyltransferase</fullName>
        <ecNumber evidence="1">2.3.2.15</ecNumber>
    </recommendedName>
</protein>
<dbReference type="EMBL" id="HBGZ01033138">
    <property type="protein sequence ID" value="CAD9632060.1"/>
    <property type="molecule type" value="Transcribed_RNA"/>
</dbReference>
<dbReference type="PANTHER" id="PTHR33447:SF20">
    <property type="entry name" value="GLUTATHIONE GAMMA-GLUTAMYLCYSTEINYLTRANSFERASE"/>
    <property type="match status" value="1"/>
</dbReference>
<name>A0A7S2Q442_9STRA</name>
<dbReference type="InterPro" id="IPR038765">
    <property type="entry name" value="Papain-like_cys_pep_sf"/>
</dbReference>
<dbReference type="Gene3D" id="3.90.70.30">
    <property type="entry name" value="Phytochelatin synthase, N-terminal domain"/>
    <property type="match status" value="1"/>
</dbReference>
<evidence type="ECO:0000256" key="1">
    <source>
        <dbReference type="ARBA" id="ARBA00012468"/>
    </source>
</evidence>
<dbReference type="InterPro" id="IPR007719">
    <property type="entry name" value="PCS_N"/>
</dbReference>
<evidence type="ECO:0000256" key="2">
    <source>
        <dbReference type="ARBA" id="ARBA00022539"/>
    </source>
</evidence>
<keyword evidence="2" id="KW-0104">Cadmium</keyword>
<reference evidence="6" key="1">
    <citation type="submission" date="2021-01" db="EMBL/GenBank/DDBJ databases">
        <authorList>
            <person name="Corre E."/>
            <person name="Pelletier E."/>
            <person name="Niang G."/>
            <person name="Scheremetjew M."/>
            <person name="Finn R."/>
            <person name="Kale V."/>
            <person name="Holt S."/>
            <person name="Cochrane G."/>
            <person name="Meng A."/>
            <person name="Brown T."/>
            <person name="Cohen L."/>
        </authorList>
    </citation>
    <scope>NUCLEOTIDE SEQUENCE</scope>
    <source>
        <strain evidence="6">SM1012Den-03</strain>
    </source>
</reference>
<evidence type="ECO:0000256" key="4">
    <source>
        <dbReference type="ARBA" id="ARBA00022723"/>
    </source>
</evidence>
<proteinExistence type="predicted"/>
<evidence type="ECO:0000256" key="3">
    <source>
        <dbReference type="ARBA" id="ARBA00022679"/>
    </source>
</evidence>
<dbReference type="InterPro" id="IPR038156">
    <property type="entry name" value="PCS_N_sf"/>
</dbReference>
<dbReference type="AlphaFoldDB" id="A0A7S2Q442"/>
<dbReference type="InterPro" id="IPR040409">
    <property type="entry name" value="PCS-like"/>
</dbReference>
<dbReference type="GO" id="GO:0016756">
    <property type="term" value="F:glutathione gamma-glutamylcysteinyltransferase activity"/>
    <property type="evidence" value="ECO:0007669"/>
    <property type="project" value="UniProtKB-EC"/>
</dbReference>
<accession>A0A7S2Q442</accession>
<gene>
    <name evidence="6" type="ORF">SMAR0320_LOCUS23725</name>
</gene>
<dbReference type="GO" id="GO:0010038">
    <property type="term" value="P:response to metal ion"/>
    <property type="evidence" value="ECO:0007669"/>
    <property type="project" value="InterPro"/>
</dbReference>
<evidence type="ECO:0000259" key="5">
    <source>
        <dbReference type="PROSITE" id="PS51443"/>
    </source>
</evidence>
<feature type="domain" description="Peptidase C83" evidence="5">
    <location>
        <begin position="133"/>
        <end position="391"/>
    </location>
</feature>